<dbReference type="SUPFAM" id="SSF55961">
    <property type="entry name" value="Bet v1-like"/>
    <property type="match status" value="1"/>
</dbReference>
<dbReference type="Gene3D" id="3.30.530.20">
    <property type="match status" value="1"/>
</dbReference>
<organism evidence="1 2">
    <name type="scientific">Pseudonocardia spirodelae</name>
    <dbReference type="NCBI Taxonomy" id="3133431"/>
    <lineage>
        <taxon>Bacteria</taxon>
        <taxon>Bacillati</taxon>
        <taxon>Actinomycetota</taxon>
        <taxon>Actinomycetes</taxon>
        <taxon>Pseudonocardiales</taxon>
        <taxon>Pseudonocardiaceae</taxon>
        <taxon>Pseudonocardia</taxon>
    </lineage>
</organism>
<accession>A0ABU8T2Z6</accession>
<comment type="caution">
    <text evidence="1">The sequence shown here is derived from an EMBL/GenBank/DDBJ whole genome shotgun (WGS) entry which is preliminary data.</text>
</comment>
<dbReference type="EMBL" id="JBBJUP010000003">
    <property type="protein sequence ID" value="MEJ8278323.1"/>
    <property type="molecule type" value="Genomic_DNA"/>
</dbReference>
<dbReference type="Pfam" id="PF10604">
    <property type="entry name" value="Polyketide_cyc2"/>
    <property type="match status" value="1"/>
</dbReference>
<gene>
    <name evidence="1" type="ORF">WJX68_05225</name>
</gene>
<sequence length="156" mass="17280">MSGEYTHRESVSVAATPQAVYDVVSDVTRTGEWSPVCARCEWDAGDGPWVGAHFTGFNVKPDREWQTRSEVVVAEPGRAFAWEVNGGLVRWGYELEPEADGAGTRLTETWEFRPAGRDFIRDKYGDDGEHQIAVRVQDARTGIPAGLARIKQVLEG</sequence>
<dbReference type="CDD" id="cd07812">
    <property type="entry name" value="SRPBCC"/>
    <property type="match status" value="1"/>
</dbReference>
<keyword evidence="2" id="KW-1185">Reference proteome</keyword>
<evidence type="ECO:0000313" key="2">
    <source>
        <dbReference type="Proteomes" id="UP001364211"/>
    </source>
</evidence>
<proteinExistence type="predicted"/>
<name>A0ABU8T2Z6_9PSEU</name>
<dbReference type="Proteomes" id="UP001364211">
    <property type="component" value="Unassembled WGS sequence"/>
</dbReference>
<protein>
    <submittedName>
        <fullName evidence="1">SRPBCC family protein</fullName>
    </submittedName>
</protein>
<dbReference type="RefSeq" id="WP_340286509.1">
    <property type="nucleotide sequence ID" value="NZ_JBBJUP010000003.1"/>
</dbReference>
<reference evidence="1 2" key="1">
    <citation type="submission" date="2024-03" db="EMBL/GenBank/DDBJ databases">
        <title>Draft genome sequence of Pseudonocardia sp. DW16-2.</title>
        <authorList>
            <person name="Duangmal K."/>
        </authorList>
    </citation>
    <scope>NUCLEOTIDE SEQUENCE [LARGE SCALE GENOMIC DNA]</scope>
    <source>
        <strain evidence="1 2">DW16-2</strain>
    </source>
</reference>
<dbReference type="InterPro" id="IPR019587">
    <property type="entry name" value="Polyketide_cyclase/dehydratase"/>
</dbReference>
<evidence type="ECO:0000313" key="1">
    <source>
        <dbReference type="EMBL" id="MEJ8278323.1"/>
    </source>
</evidence>
<dbReference type="InterPro" id="IPR023393">
    <property type="entry name" value="START-like_dom_sf"/>
</dbReference>